<reference evidence="2 3" key="2">
    <citation type="submission" date="2018-11" db="EMBL/GenBank/DDBJ databases">
        <authorList>
            <consortium name="Pathogen Informatics"/>
        </authorList>
    </citation>
    <scope>NUCLEOTIDE SEQUENCE [LARGE SCALE GENOMIC DNA]</scope>
</reference>
<evidence type="ECO:0000256" key="1">
    <source>
        <dbReference type="SAM" id="MobiDB-lite"/>
    </source>
</evidence>
<dbReference type="PANTHER" id="PTHR21037:SF2">
    <property type="entry name" value="SIMILAR TO NOVEL PROTEIN"/>
    <property type="match status" value="1"/>
</dbReference>
<reference evidence="4" key="1">
    <citation type="submission" date="2016-06" db="UniProtKB">
        <authorList>
            <consortium name="WormBaseParasite"/>
        </authorList>
    </citation>
    <scope>IDENTIFICATION</scope>
</reference>
<keyword evidence="3" id="KW-1185">Reference proteome</keyword>
<dbReference type="AlphaFoldDB" id="A0A183D975"/>
<dbReference type="EMBL" id="UYRT01010916">
    <property type="protein sequence ID" value="VDK49957.1"/>
    <property type="molecule type" value="Genomic_DNA"/>
</dbReference>
<name>A0A183D975_9BILA</name>
<organism evidence="4">
    <name type="scientific">Gongylonema pulchrum</name>
    <dbReference type="NCBI Taxonomy" id="637853"/>
    <lineage>
        <taxon>Eukaryota</taxon>
        <taxon>Metazoa</taxon>
        <taxon>Ecdysozoa</taxon>
        <taxon>Nematoda</taxon>
        <taxon>Chromadorea</taxon>
        <taxon>Rhabditida</taxon>
        <taxon>Spirurina</taxon>
        <taxon>Spiruromorpha</taxon>
        <taxon>Spiruroidea</taxon>
        <taxon>Gongylonematidae</taxon>
        <taxon>Gongylonema</taxon>
    </lineage>
</organism>
<feature type="compositionally biased region" description="Basic and acidic residues" evidence="1">
    <location>
        <begin position="1"/>
        <end position="10"/>
    </location>
</feature>
<dbReference type="WBParaSite" id="GPUH_0000527301-mRNA-1">
    <property type="protein sequence ID" value="GPUH_0000527301-mRNA-1"/>
    <property type="gene ID" value="GPUH_0000527301"/>
</dbReference>
<dbReference type="PANTHER" id="PTHR21037">
    <property type="entry name" value="39S RIBOSOMAL PROTEIN L14, MITOCHONDRIAL"/>
    <property type="match status" value="1"/>
</dbReference>
<feature type="region of interest" description="Disordered" evidence="1">
    <location>
        <begin position="1"/>
        <end position="22"/>
    </location>
</feature>
<proteinExistence type="predicted"/>
<gene>
    <name evidence="2" type="ORF">GPUH_LOCUS5268</name>
</gene>
<dbReference type="Pfam" id="PF17653">
    <property type="entry name" value="DUF5522"/>
    <property type="match status" value="1"/>
</dbReference>
<evidence type="ECO:0000313" key="2">
    <source>
        <dbReference type="EMBL" id="VDK49957.1"/>
    </source>
</evidence>
<accession>A0A183D975</accession>
<dbReference type="Proteomes" id="UP000271098">
    <property type="component" value="Unassembled WGS sequence"/>
</dbReference>
<evidence type="ECO:0000313" key="4">
    <source>
        <dbReference type="WBParaSite" id="GPUH_0000527301-mRNA-1"/>
    </source>
</evidence>
<dbReference type="InterPro" id="IPR040807">
    <property type="entry name" value="DUF5522"/>
</dbReference>
<protein>
    <submittedName>
        <fullName evidence="4">WWE domain-containing protein</fullName>
    </submittedName>
</protein>
<dbReference type="OrthoDB" id="274765at2759"/>
<sequence length="179" mass="19538">MQKNGDKASDFPEAPQTDTATGAAVAVSVISEITVSDVTGSSSSSSPPVELSREAAAPIYAKPRGSGKAVYKTDFDEDGRRVANYVLFEDSMAKAKVPWQAYSGMTAEERDIYMAHLKAVRERRLTYKDPKTGYTVMTVSQLLLNGKCCGSGCRHCPYQHENAAPEIRKSKIWNGAFYV</sequence>
<evidence type="ECO:0000313" key="3">
    <source>
        <dbReference type="Proteomes" id="UP000271098"/>
    </source>
</evidence>